<dbReference type="GeneID" id="114053071"/>
<dbReference type="CTD" id="286827"/>
<dbReference type="InterPro" id="IPR013083">
    <property type="entry name" value="Znf_RING/FYVE/PHD"/>
</dbReference>
<evidence type="ECO:0000256" key="4">
    <source>
        <dbReference type="ARBA" id="ARBA00022723"/>
    </source>
</evidence>
<dbReference type="PANTHER" id="PTHR24098">
    <property type="entry name" value="OUTER SEGMENT 5"/>
    <property type="match status" value="1"/>
</dbReference>
<dbReference type="FunFam" id="3.30.160.60:FF:000772">
    <property type="entry name" value="tripartite motif-containing protein 59"/>
    <property type="match status" value="1"/>
</dbReference>
<dbReference type="PROSITE" id="PS50119">
    <property type="entry name" value="ZF_BBOX"/>
    <property type="match status" value="1"/>
</dbReference>
<dbReference type="OMA" id="QEYTPHI"/>
<keyword evidence="10 15" id="KW-0472">Membrane</keyword>
<evidence type="ECO:0000256" key="13">
    <source>
        <dbReference type="ARBA" id="ARBA00071704"/>
    </source>
</evidence>
<dbReference type="AlphaFoldDB" id="A0A4X2L8E9"/>
<dbReference type="SMART" id="SM00184">
    <property type="entry name" value="RING"/>
    <property type="match status" value="1"/>
</dbReference>
<evidence type="ECO:0000256" key="2">
    <source>
        <dbReference type="ARBA" id="ARBA00008518"/>
    </source>
</evidence>
<feature type="transmembrane region" description="Helical" evidence="15">
    <location>
        <begin position="331"/>
        <end position="350"/>
    </location>
</feature>
<evidence type="ECO:0000256" key="15">
    <source>
        <dbReference type="SAM" id="Phobius"/>
    </source>
</evidence>
<dbReference type="GO" id="GO:0005789">
    <property type="term" value="C:endoplasmic reticulum membrane"/>
    <property type="evidence" value="ECO:0007669"/>
    <property type="project" value="UniProtKB-SubCell"/>
</dbReference>
<keyword evidence="6" id="KW-0256">Endoplasmic reticulum</keyword>
<comment type="function">
    <text evidence="11">E3 ubiquitin ligase involved in different processes such as development and immune response. Serves as a negative regulator for innate immune signaling pathways by suppressing RLR-induced activation of IRF3/7 and NF-kappa-B via interaction with adapter ECSIT. Regulates autophagy through modulating both the transcription and the ubiquitination of BECN1. On the one hand, regulates the transcription of BECN1 through negatively modulating the NF-kappa-B pathway. On the other hand, regulates TRAF6-mediated 'Lys-63'-linked ubiquitination of BECN1, thus affecting the formation of the BECN1-PIK3C3 complex. In addition, mediates 'Lys-48'-linked ubiquitination of TRAF6 and thereby promotes TRAF6 proteasomal degradation. Also acts as a critical regulator for early embryo development from blastocyst stage to gastrula through modulating F-actin assembly and WASH1 'Lys-63'-linked ubiquitination.</text>
</comment>
<keyword evidence="19" id="KW-1185">Reference proteome</keyword>
<accession>A0A4X2L8E9</accession>
<dbReference type="GeneTree" id="ENSGT00940000160146"/>
<dbReference type="PROSITE" id="PS50089">
    <property type="entry name" value="ZF_RING_2"/>
    <property type="match status" value="1"/>
</dbReference>
<dbReference type="GO" id="GO:0043124">
    <property type="term" value="P:negative regulation of canonical NF-kappaB signal transduction"/>
    <property type="evidence" value="ECO:0007669"/>
    <property type="project" value="Ensembl"/>
</dbReference>
<evidence type="ECO:0000256" key="6">
    <source>
        <dbReference type="ARBA" id="ARBA00022824"/>
    </source>
</evidence>
<comment type="subcellular location">
    <subcellularLocation>
        <location evidence="1">Endoplasmic reticulum membrane</location>
        <topology evidence="1">Single-pass membrane protein</topology>
    </subcellularLocation>
</comment>
<dbReference type="PROSITE" id="PS00518">
    <property type="entry name" value="ZF_RING_1"/>
    <property type="match status" value="1"/>
</dbReference>
<comment type="subunit">
    <text evidence="12">Interacts with ECSIT.</text>
</comment>
<evidence type="ECO:0000256" key="3">
    <source>
        <dbReference type="ARBA" id="ARBA00022692"/>
    </source>
</evidence>
<dbReference type="CDD" id="cd16763">
    <property type="entry name" value="RING-HC_TRIM59_C-V"/>
    <property type="match status" value="1"/>
</dbReference>
<name>A0A4X2L8E9_VOMUR</name>
<organism evidence="18 19">
    <name type="scientific">Vombatus ursinus</name>
    <name type="common">Common wombat</name>
    <dbReference type="NCBI Taxonomy" id="29139"/>
    <lineage>
        <taxon>Eukaryota</taxon>
        <taxon>Metazoa</taxon>
        <taxon>Chordata</taxon>
        <taxon>Craniata</taxon>
        <taxon>Vertebrata</taxon>
        <taxon>Euteleostomi</taxon>
        <taxon>Mammalia</taxon>
        <taxon>Metatheria</taxon>
        <taxon>Diprotodontia</taxon>
        <taxon>Vombatidae</taxon>
        <taxon>Vombatus</taxon>
    </lineage>
</organism>
<proteinExistence type="inferred from homology"/>
<dbReference type="RefSeq" id="XP_027731737.1">
    <property type="nucleotide sequence ID" value="XM_027875936.1"/>
</dbReference>
<evidence type="ECO:0000313" key="18">
    <source>
        <dbReference type="Ensembl" id="ENSVURP00010017975.1"/>
    </source>
</evidence>
<dbReference type="GO" id="GO:0008270">
    <property type="term" value="F:zinc ion binding"/>
    <property type="evidence" value="ECO:0007669"/>
    <property type="project" value="UniProtKB-KW"/>
</dbReference>
<keyword evidence="9" id="KW-0175">Coiled coil</keyword>
<evidence type="ECO:0000256" key="14">
    <source>
        <dbReference type="PROSITE-ProRule" id="PRU00024"/>
    </source>
</evidence>
<evidence type="ECO:0000259" key="17">
    <source>
        <dbReference type="PROSITE" id="PS50119"/>
    </source>
</evidence>
<dbReference type="Ensembl" id="ENSVURT00010020419.1">
    <property type="protein sequence ID" value="ENSVURP00010017975.1"/>
    <property type="gene ID" value="ENSVURG00010013734.1"/>
</dbReference>
<dbReference type="Gene3D" id="3.30.160.60">
    <property type="entry name" value="Classic Zinc Finger"/>
    <property type="match status" value="1"/>
</dbReference>
<evidence type="ECO:0000256" key="12">
    <source>
        <dbReference type="ARBA" id="ARBA00064523"/>
    </source>
</evidence>
<keyword evidence="8 15" id="KW-1133">Transmembrane helix</keyword>
<dbReference type="Pfam" id="PF00643">
    <property type="entry name" value="zf-B_box"/>
    <property type="match status" value="1"/>
</dbReference>
<reference evidence="18" key="2">
    <citation type="submission" date="2025-08" db="UniProtKB">
        <authorList>
            <consortium name="Ensembl"/>
        </authorList>
    </citation>
    <scope>IDENTIFICATION</scope>
</reference>
<feature type="domain" description="RING-type" evidence="16">
    <location>
        <begin position="10"/>
        <end position="60"/>
    </location>
</feature>
<dbReference type="InterPro" id="IPR017907">
    <property type="entry name" value="Znf_RING_CS"/>
</dbReference>
<dbReference type="Gene3D" id="3.30.40.10">
    <property type="entry name" value="Zinc/RING finger domain, C3HC4 (zinc finger)"/>
    <property type="match status" value="1"/>
</dbReference>
<keyword evidence="5 14" id="KW-0863">Zinc-finger</keyword>
<dbReference type="GO" id="GO:0061630">
    <property type="term" value="F:ubiquitin protein ligase activity"/>
    <property type="evidence" value="ECO:0007669"/>
    <property type="project" value="Ensembl"/>
</dbReference>
<evidence type="ECO:0000259" key="16">
    <source>
        <dbReference type="PROSITE" id="PS50089"/>
    </source>
</evidence>
<evidence type="ECO:0000256" key="5">
    <source>
        <dbReference type="ARBA" id="ARBA00022771"/>
    </source>
</evidence>
<dbReference type="InterPro" id="IPR027370">
    <property type="entry name" value="Znf-RING_euk"/>
</dbReference>
<dbReference type="GO" id="GO:0046597">
    <property type="term" value="P:host-mediated suppression of symbiont invasion"/>
    <property type="evidence" value="ECO:0007669"/>
    <property type="project" value="Ensembl"/>
</dbReference>
<dbReference type="PANTHER" id="PTHR24098:SF14">
    <property type="entry name" value="TRIPARTITE MOTIF-CONTAINING PROTEIN 59"/>
    <property type="match status" value="1"/>
</dbReference>
<evidence type="ECO:0000256" key="7">
    <source>
        <dbReference type="ARBA" id="ARBA00022833"/>
    </source>
</evidence>
<dbReference type="SUPFAM" id="SSF57845">
    <property type="entry name" value="B-box zinc-binding domain"/>
    <property type="match status" value="1"/>
</dbReference>
<dbReference type="InterPro" id="IPR000315">
    <property type="entry name" value="Znf_B-box"/>
</dbReference>
<dbReference type="FunFam" id="3.30.40.10:FF:000297">
    <property type="entry name" value="tripartite motif-containing protein 59"/>
    <property type="match status" value="1"/>
</dbReference>
<evidence type="ECO:0000313" key="19">
    <source>
        <dbReference type="Proteomes" id="UP000314987"/>
    </source>
</evidence>
<evidence type="ECO:0000256" key="1">
    <source>
        <dbReference type="ARBA" id="ARBA00004389"/>
    </source>
</evidence>
<reference evidence="19" key="1">
    <citation type="submission" date="2018-12" db="EMBL/GenBank/DDBJ databases">
        <authorList>
            <person name="Yazar S."/>
        </authorList>
    </citation>
    <scope>NUCLEOTIDE SEQUENCE [LARGE SCALE GENOMIC DNA]</scope>
</reference>
<gene>
    <name evidence="18" type="primary">TRIM59</name>
</gene>
<evidence type="ECO:0000256" key="11">
    <source>
        <dbReference type="ARBA" id="ARBA00055104"/>
    </source>
</evidence>
<reference evidence="18" key="3">
    <citation type="submission" date="2025-09" db="UniProtKB">
        <authorList>
            <consortium name="Ensembl"/>
        </authorList>
    </citation>
    <scope>IDENTIFICATION</scope>
</reference>
<keyword evidence="4" id="KW-0479">Metal-binding</keyword>
<protein>
    <recommendedName>
        <fullName evidence="13">Tripartite motif-containing protein 59</fullName>
    </recommendedName>
</protein>
<keyword evidence="3 15" id="KW-0812">Transmembrane</keyword>
<evidence type="ECO:0000256" key="9">
    <source>
        <dbReference type="ARBA" id="ARBA00023054"/>
    </source>
</evidence>
<dbReference type="STRING" id="29139.ENSVURP00010017975"/>
<evidence type="ECO:0000256" key="10">
    <source>
        <dbReference type="ARBA" id="ARBA00023136"/>
    </source>
</evidence>
<evidence type="ECO:0000256" key="8">
    <source>
        <dbReference type="ARBA" id="ARBA00022989"/>
    </source>
</evidence>
<dbReference type="SUPFAM" id="SSF57850">
    <property type="entry name" value="RING/U-box"/>
    <property type="match status" value="1"/>
</dbReference>
<dbReference type="Proteomes" id="UP000314987">
    <property type="component" value="Unassembled WGS sequence"/>
</dbReference>
<dbReference type="CDD" id="cd19790">
    <property type="entry name" value="Bbox2_TRIM59_C-XI"/>
    <property type="match status" value="1"/>
</dbReference>
<dbReference type="InterPro" id="IPR001841">
    <property type="entry name" value="Znf_RING"/>
</dbReference>
<dbReference type="Pfam" id="PF13445">
    <property type="entry name" value="zf-RING_UBOX"/>
    <property type="match status" value="1"/>
</dbReference>
<sequence>MHNFEEELTCSICYGIFEDPRVLPCSHTFCRNCLENVLQTSGNFYMWRPIRIPLKCPNCRSTVEIPPPGIESLPINFALRAIIEKYQQEDHPDVITCPEHSSQPLNVYCLLDRQLVCGHCLTIGQHHGHPIDDLLSAYGKEKDAPPKLVEQLTDHHWINVCLLMEELEEQKAHFEEIVRSDEEVVLHYFKKLNDILDLKKDAFLSALRDVRTAIDEEYSPQIERMKEIREQQLELMSSTTSLGEEESPLKFLEKVHSVRQRVRDLKQRQLPNIKPLEIYPRIGQVLKEEWSRTEIGRIKKLNVPEIKLSPQRTQCAPANKQERKMEFLKTLSIFILTVFSGILMLIFLFNEHIMLPIFNMYFSEVSRSLYHTLSASMYTVKETVCHTYHMLKGLIWDTLSCCF</sequence>
<feature type="domain" description="B box-type" evidence="17">
    <location>
        <begin position="92"/>
        <end position="134"/>
    </location>
</feature>
<dbReference type="OrthoDB" id="6105938at2759"/>
<comment type="similarity">
    <text evidence="2">Belongs to the TRIM/RBCC family.</text>
</comment>
<keyword evidence="7" id="KW-0862">Zinc</keyword>